<keyword evidence="4" id="KW-1185">Reference proteome</keyword>
<dbReference type="AlphaFoldDB" id="A0A7Y9F239"/>
<feature type="domain" description="Flavodoxin-like" evidence="2">
    <location>
        <begin position="4"/>
        <end position="197"/>
    </location>
</feature>
<proteinExistence type="inferred from homology"/>
<dbReference type="GO" id="GO:0016020">
    <property type="term" value="C:membrane"/>
    <property type="evidence" value="ECO:0007669"/>
    <property type="project" value="TreeGrafter"/>
</dbReference>
<sequence>MTKIAIVYYSSYGTVHALAERAAQTAEKAGAEVRLRHVAETAPEEVWSSVEGWAAHRAAVADRPVAEPEDLAWADVVLLGSGTRYGSVTSQLQSFIDTLGPLWQQGALADKVYAGFTASQTAHGGQETTLLSMLTTFVHLGGVIVPPGYTDPIKFTDGNPYGVGKVTGASSELDKDDLAAMDHLVERALRIGAKLAA</sequence>
<dbReference type="EMBL" id="JACCBE010000001">
    <property type="protein sequence ID" value="NYD58213.1"/>
    <property type="molecule type" value="Genomic_DNA"/>
</dbReference>
<dbReference type="GO" id="GO:0003955">
    <property type="term" value="F:NAD(P)H dehydrogenase (quinone) activity"/>
    <property type="evidence" value="ECO:0007669"/>
    <property type="project" value="UniProtKB-EC"/>
</dbReference>
<dbReference type="PANTHER" id="PTHR30546:SF23">
    <property type="entry name" value="FLAVOPROTEIN-LIKE PROTEIN YCP4-RELATED"/>
    <property type="match status" value="1"/>
</dbReference>
<dbReference type="InterPro" id="IPR005025">
    <property type="entry name" value="FMN_Rdtase-like_dom"/>
</dbReference>
<protein>
    <submittedName>
        <fullName evidence="3">NAD(P)H dehydrogenase (Quinone)</fullName>
        <ecNumber evidence="3">1.6.5.2</ecNumber>
    </submittedName>
</protein>
<evidence type="ECO:0000313" key="4">
    <source>
        <dbReference type="Proteomes" id="UP000516957"/>
    </source>
</evidence>
<dbReference type="Pfam" id="PF03358">
    <property type="entry name" value="FMN_red"/>
    <property type="match status" value="1"/>
</dbReference>
<dbReference type="RefSeq" id="WP_179615864.1">
    <property type="nucleotide sequence ID" value="NZ_CP059163.1"/>
</dbReference>
<dbReference type="InterPro" id="IPR010089">
    <property type="entry name" value="Flavoprotein_WrbA-like"/>
</dbReference>
<dbReference type="GO" id="GO:0010181">
    <property type="term" value="F:FMN binding"/>
    <property type="evidence" value="ECO:0007669"/>
    <property type="project" value="InterPro"/>
</dbReference>
<dbReference type="InterPro" id="IPR029039">
    <property type="entry name" value="Flavoprotein-like_sf"/>
</dbReference>
<dbReference type="NCBIfam" id="TIGR01755">
    <property type="entry name" value="flav_wrbA"/>
    <property type="match status" value="1"/>
</dbReference>
<evidence type="ECO:0000256" key="1">
    <source>
        <dbReference type="ARBA" id="ARBA00006961"/>
    </source>
</evidence>
<organism evidence="3 4">
    <name type="scientific">Nocardioides marinisabuli</name>
    <dbReference type="NCBI Taxonomy" id="419476"/>
    <lineage>
        <taxon>Bacteria</taxon>
        <taxon>Bacillati</taxon>
        <taxon>Actinomycetota</taxon>
        <taxon>Actinomycetes</taxon>
        <taxon>Propionibacteriales</taxon>
        <taxon>Nocardioidaceae</taxon>
        <taxon>Nocardioides</taxon>
    </lineage>
</organism>
<comment type="caution">
    <text evidence="3">The sequence shown here is derived from an EMBL/GenBank/DDBJ whole genome shotgun (WGS) entry which is preliminary data.</text>
</comment>
<gene>
    <name evidence="3" type="ORF">BKA08_002451</name>
</gene>
<dbReference type="InterPro" id="IPR008254">
    <property type="entry name" value="Flavodoxin/NO_synth"/>
</dbReference>
<dbReference type="NCBIfam" id="NF002999">
    <property type="entry name" value="PRK03767.1"/>
    <property type="match status" value="1"/>
</dbReference>
<dbReference type="PANTHER" id="PTHR30546">
    <property type="entry name" value="FLAVODOXIN-RELATED PROTEIN WRBA-RELATED"/>
    <property type="match status" value="1"/>
</dbReference>
<accession>A0A7Y9F239</accession>
<dbReference type="FunFam" id="3.40.50.360:FF:000001">
    <property type="entry name" value="NAD(P)H dehydrogenase (Quinone) FQR1-like"/>
    <property type="match status" value="1"/>
</dbReference>
<dbReference type="SUPFAM" id="SSF52218">
    <property type="entry name" value="Flavoproteins"/>
    <property type="match status" value="1"/>
</dbReference>
<name>A0A7Y9F239_9ACTN</name>
<dbReference type="Gene3D" id="3.40.50.360">
    <property type="match status" value="1"/>
</dbReference>
<dbReference type="PROSITE" id="PS50902">
    <property type="entry name" value="FLAVODOXIN_LIKE"/>
    <property type="match status" value="1"/>
</dbReference>
<evidence type="ECO:0000313" key="3">
    <source>
        <dbReference type="EMBL" id="NYD58213.1"/>
    </source>
</evidence>
<dbReference type="Proteomes" id="UP000516957">
    <property type="component" value="Unassembled WGS sequence"/>
</dbReference>
<keyword evidence="3" id="KW-0560">Oxidoreductase</keyword>
<reference evidence="3 4" key="1">
    <citation type="submission" date="2020-07" db="EMBL/GenBank/DDBJ databases">
        <title>Sequencing the genomes of 1000 actinobacteria strains.</title>
        <authorList>
            <person name="Klenk H.-P."/>
        </authorList>
    </citation>
    <scope>NUCLEOTIDE SEQUENCE [LARGE SCALE GENOMIC DNA]</scope>
    <source>
        <strain evidence="3 4">DSM 18965</strain>
    </source>
</reference>
<comment type="similarity">
    <text evidence="1">Belongs to the WrbA family.</text>
</comment>
<dbReference type="EC" id="1.6.5.2" evidence="3"/>
<evidence type="ECO:0000259" key="2">
    <source>
        <dbReference type="PROSITE" id="PS50902"/>
    </source>
</evidence>